<dbReference type="EMBL" id="CP038009">
    <property type="protein sequence ID" value="QBQ15586.1"/>
    <property type="molecule type" value="Genomic_DNA"/>
</dbReference>
<organism evidence="1 2">
    <name type="scientific">Acinetobacter haemolyticus</name>
    <dbReference type="NCBI Taxonomy" id="29430"/>
    <lineage>
        <taxon>Bacteria</taxon>
        <taxon>Pseudomonadati</taxon>
        <taxon>Pseudomonadota</taxon>
        <taxon>Gammaproteobacteria</taxon>
        <taxon>Moraxellales</taxon>
        <taxon>Moraxellaceae</taxon>
        <taxon>Acinetobacter</taxon>
    </lineage>
</organism>
<gene>
    <name evidence="1" type="ORF">AHTJR_04555</name>
</gene>
<sequence>MEIMLGNLNVSEIEARLEINFPKDIVEFMELNHQASARNISIGKWHCFDIPFHLICGDIETAKKIYNALKDQASLCKVSLQISVYEKKEQKADTEG</sequence>
<dbReference type="RefSeq" id="WP_134251722.1">
    <property type="nucleotide sequence ID" value="NZ_CP038009.1"/>
</dbReference>
<evidence type="ECO:0000313" key="1">
    <source>
        <dbReference type="EMBL" id="QBQ15586.1"/>
    </source>
</evidence>
<dbReference type="AlphaFoldDB" id="A0A4P7B4X1"/>
<protein>
    <submittedName>
        <fullName evidence="1">Uncharacterized protein</fullName>
    </submittedName>
</protein>
<name>A0A4P7B4X1_ACIHA</name>
<evidence type="ECO:0000313" key="2">
    <source>
        <dbReference type="Proteomes" id="UP000294395"/>
    </source>
</evidence>
<dbReference type="Proteomes" id="UP000294395">
    <property type="component" value="Chromosome"/>
</dbReference>
<accession>A0A4P7B4X1</accession>
<proteinExistence type="predicted"/>
<reference evidence="1 2" key="1">
    <citation type="submission" date="2019-03" db="EMBL/GenBank/DDBJ databases">
        <title>Complete genome sequence of two outbreak-associated Acinetobacter haemolyticus strains.</title>
        <authorList>
            <person name="Bai L."/>
            <person name="Zhang S.-C."/>
            <person name="Deng Y."/>
            <person name="Song C.-C."/>
            <person name="Kang G.-B."/>
            <person name="Dong Y."/>
            <person name="Wang Y."/>
            <person name="Gao F."/>
            <person name="Huang H."/>
        </authorList>
    </citation>
    <scope>NUCLEOTIDE SEQUENCE [LARGE SCALE GENOMIC DNA]</scope>
    <source>
        <strain evidence="1 2">TJR01</strain>
    </source>
</reference>